<organism evidence="1 2">
    <name type="scientific">Hyalomma asiaticum</name>
    <name type="common">Tick</name>
    <dbReference type="NCBI Taxonomy" id="266040"/>
    <lineage>
        <taxon>Eukaryota</taxon>
        <taxon>Metazoa</taxon>
        <taxon>Ecdysozoa</taxon>
        <taxon>Arthropoda</taxon>
        <taxon>Chelicerata</taxon>
        <taxon>Arachnida</taxon>
        <taxon>Acari</taxon>
        <taxon>Parasitiformes</taxon>
        <taxon>Ixodida</taxon>
        <taxon>Ixodoidea</taxon>
        <taxon>Ixodidae</taxon>
        <taxon>Hyalomminae</taxon>
        <taxon>Hyalomma</taxon>
    </lineage>
</organism>
<reference evidence="1" key="1">
    <citation type="submission" date="2020-05" db="EMBL/GenBank/DDBJ databases">
        <title>Large-scale comparative analyses of tick genomes elucidate their genetic diversity and vector capacities.</title>
        <authorList>
            <person name="Jia N."/>
            <person name="Wang J."/>
            <person name="Shi W."/>
            <person name="Du L."/>
            <person name="Sun Y."/>
            <person name="Zhan W."/>
            <person name="Jiang J."/>
            <person name="Wang Q."/>
            <person name="Zhang B."/>
            <person name="Ji P."/>
            <person name="Sakyi L.B."/>
            <person name="Cui X."/>
            <person name="Yuan T."/>
            <person name="Jiang B."/>
            <person name="Yang W."/>
            <person name="Lam T.T.-Y."/>
            <person name="Chang Q."/>
            <person name="Ding S."/>
            <person name="Wang X."/>
            <person name="Zhu J."/>
            <person name="Ruan X."/>
            <person name="Zhao L."/>
            <person name="Wei J."/>
            <person name="Que T."/>
            <person name="Du C."/>
            <person name="Cheng J."/>
            <person name="Dai P."/>
            <person name="Han X."/>
            <person name="Huang E."/>
            <person name="Gao Y."/>
            <person name="Liu J."/>
            <person name="Shao H."/>
            <person name="Ye R."/>
            <person name="Li L."/>
            <person name="Wei W."/>
            <person name="Wang X."/>
            <person name="Wang C."/>
            <person name="Yang T."/>
            <person name="Huo Q."/>
            <person name="Li W."/>
            <person name="Guo W."/>
            <person name="Chen H."/>
            <person name="Zhou L."/>
            <person name="Ni X."/>
            <person name="Tian J."/>
            <person name="Zhou Y."/>
            <person name="Sheng Y."/>
            <person name="Liu T."/>
            <person name="Pan Y."/>
            <person name="Xia L."/>
            <person name="Li J."/>
            <person name="Zhao F."/>
            <person name="Cao W."/>
        </authorList>
    </citation>
    <scope>NUCLEOTIDE SEQUENCE</scope>
    <source>
        <strain evidence="1">Hyas-2018</strain>
    </source>
</reference>
<sequence>MGLHCAPRLGAYTTTTCANEKRAHHTPGGSSSSVHASRSKERARSDSRRQWARNSHDTEWHCTTVSRCDWRRALDLCTSPPSGRDATTAGYAKCELPISVDEVNAWDVLRGLARTKAAAALARSHTWEPECIVPQ</sequence>
<keyword evidence="2" id="KW-1185">Reference proteome</keyword>
<evidence type="ECO:0000313" key="2">
    <source>
        <dbReference type="Proteomes" id="UP000821845"/>
    </source>
</evidence>
<comment type="caution">
    <text evidence="1">The sequence shown here is derived from an EMBL/GenBank/DDBJ whole genome shotgun (WGS) entry which is preliminary data.</text>
</comment>
<dbReference type="Proteomes" id="UP000821845">
    <property type="component" value="Chromosome 1"/>
</dbReference>
<gene>
    <name evidence="1" type="ORF">HPB50_004457</name>
</gene>
<proteinExistence type="predicted"/>
<dbReference type="EMBL" id="CM023481">
    <property type="protein sequence ID" value="KAH6944680.1"/>
    <property type="molecule type" value="Genomic_DNA"/>
</dbReference>
<name>A0ACB7TCM4_HYAAI</name>
<evidence type="ECO:0000313" key="1">
    <source>
        <dbReference type="EMBL" id="KAH6944680.1"/>
    </source>
</evidence>
<accession>A0ACB7TCM4</accession>
<protein>
    <submittedName>
        <fullName evidence="1">Uncharacterized protein</fullName>
    </submittedName>
</protein>